<proteinExistence type="predicted"/>
<dbReference type="Gene3D" id="3.30.450.20">
    <property type="entry name" value="PAS domain"/>
    <property type="match status" value="1"/>
</dbReference>
<evidence type="ECO:0000313" key="10">
    <source>
        <dbReference type="Proteomes" id="UP000245629"/>
    </source>
</evidence>
<keyword evidence="6" id="KW-0812">Transmembrane</keyword>
<dbReference type="InterPro" id="IPR004358">
    <property type="entry name" value="Sig_transdc_His_kin-like_C"/>
</dbReference>
<feature type="coiled-coil region" evidence="4">
    <location>
        <begin position="535"/>
        <end position="569"/>
    </location>
</feature>
<dbReference type="InterPro" id="IPR003661">
    <property type="entry name" value="HisK_dim/P_dom"/>
</dbReference>
<keyword evidence="3" id="KW-0597">Phosphoprotein</keyword>
<feature type="transmembrane region" description="Helical" evidence="6">
    <location>
        <begin position="63"/>
        <end position="93"/>
    </location>
</feature>
<protein>
    <recommendedName>
        <fullName evidence="2">histidine kinase</fullName>
        <ecNumber evidence="2">2.7.13.3</ecNumber>
    </recommendedName>
</protein>
<dbReference type="PANTHER" id="PTHR43065">
    <property type="entry name" value="SENSOR HISTIDINE KINASE"/>
    <property type="match status" value="1"/>
</dbReference>
<geneLocation type="plasmid" evidence="9 10">
    <name>unnamed1</name>
</geneLocation>
<dbReference type="SUPFAM" id="SSF55874">
    <property type="entry name" value="ATPase domain of HSP90 chaperone/DNA topoisomerase II/histidine kinase"/>
    <property type="match status" value="1"/>
</dbReference>
<evidence type="ECO:0000313" key="9">
    <source>
        <dbReference type="EMBL" id="AWK88982.1"/>
    </source>
</evidence>
<dbReference type="EC" id="2.7.13.3" evidence="2"/>
<dbReference type="InterPro" id="IPR000014">
    <property type="entry name" value="PAS"/>
</dbReference>
<dbReference type="CDD" id="cd00082">
    <property type="entry name" value="HisKA"/>
    <property type="match status" value="1"/>
</dbReference>
<feature type="compositionally biased region" description="Low complexity" evidence="5">
    <location>
        <begin position="35"/>
        <end position="46"/>
    </location>
</feature>
<dbReference type="PRINTS" id="PR00344">
    <property type="entry name" value="BCTRLSENSOR"/>
</dbReference>
<dbReference type="InterPro" id="IPR036890">
    <property type="entry name" value="HATPase_C_sf"/>
</dbReference>
<evidence type="ECO:0000256" key="4">
    <source>
        <dbReference type="SAM" id="Coils"/>
    </source>
</evidence>
<feature type="transmembrane region" description="Helical" evidence="6">
    <location>
        <begin position="335"/>
        <end position="358"/>
    </location>
</feature>
<dbReference type="PROSITE" id="PS50113">
    <property type="entry name" value="PAC"/>
    <property type="match status" value="1"/>
</dbReference>
<dbReference type="Gene3D" id="3.30.565.10">
    <property type="entry name" value="Histidine kinase-like ATPase, C-terminal domain"/>
    <property type="match status" value="1"/>
</dbReference>
<dbReference type="CDD" id="cd00130">
    <property type="entry name" value="PAS"/>
    <property type="match status" value="1"/>
</dbReference>
<dbReference type="InterPro" id="IPR003594">
    <property type="entry name" value="HATPase_dom"/>
</dbReference>
<dbReference type="InterPro" id="IPR035965">
    <property type="entry name" value="PAS-like_dom_sf"/>
</dbReference>
<keyword evidence="4" id="KW-0175">Coiled coil</keyword>
<evidence type="ECO:0000259" key="8">
    <source>
        <dbReference type="PROSITE" id="PS50113"/>
    </source>
</evidence>
<feature type="region of interest" description="Disordered" evidence="5">
    <location>
        <begin position="1"/>
        <end position="58"/>
    </location>
</feature>
<feature type="domain" description="Histidine kinase" evidence="7">
    <location>
        <begin position="578"/>
        <end position="811"/>
    </location>
</feature>
<keyword evidence="9" id="KW-0614">Plasmid</keyword>
<dbReference type="Gene3D" id="1.10.287.130">
    <property type="match status" value="1"/>
</dbReference>
<evidence type="ECO:0000256" key="3">
    <source>
        <dbReference type="ARBA" id="ARBA00022553"/>
    </source>
</evidence>
<comment type="catalytic activity">
    <reaction evidence="1">
        <text>ATP + protein L-histidine = ADP + protein N-phospho-L-histidine.</text>
        <dbReference type="EC" id="2.7.13.3"/>
    </reaction>
</comment>
<evidence type="ECO:0000259" key="7">
    <source>
        <dbReference type="PROSITE" id="PS50109"/>
    </source>
</evidence>
<feature type="compositionally biased region" description="Low complexity" evidence="5">
    <location>
        <begin position="14"/>
        <end position="27"/>
    </location>
</feature>
<keyword evidence="10" id="KW-1185">Reference proteome</keyword>
<dbReference type="AlphaFoldDB" id="A0A2S2CWU2"/>
<gene>
    <name evidence="9" type="ORF">DEW08_23410</name>
</gene>
<dbReference type="SMART" id="SM00387">
    <property type="entry name" value="HATPase_c"/>
    <property type="match status" value="1"/>
</dbReference>
<dbReference type="OrthoDB" id="7325042at2"/>
<keyword evidence="6" id="KW-0472">Membrane</keyword>
<dbReference type="KEGG" id="azz:DEW08_23410"/>
<dbReference type="Pfam" id="PF02518">
    <property type="entry name" value="HATPase_c"/>
    <property type="match status" value="1"/>
</dbReference>
<dbReference type="Proteomes" id="UP000245629">
    <property type="component" value="Plasmid unnamed1"/>
</dbReference>
<dbReference type="InterPro" id="IPR000700">
    <property type="entry name" value="PAS-assoc_C"/>
</dbReference>
<keyword evidence="9" id="KW-0808">Transferase</keyword>
<dbReference type="PANTHER" id="PTHR43065:SF47">
    <property type="match status" value="1"/>
</dbReference>
<sequence length="819" mass="87417">MPASGMPEKGRIADGGMADGAPDMGSMTGAAATTRPGGMAASRRGAAPPPRLRPSGKPRLQTAAAALVGTVALVLAALAAVVGAALLGIVSIAEEARQQTVPRVVLQQRDALAAAQLGRLAEVILNSHDRGRRATALEEAETLALQFAERADRAAVERLDRALAAVRYSNHRADLIDSLSNSVREGLGAVDEVLARATRLLAEPDKAIQDYAFLSNLYQLRRLYGEAVVADTPELLGARDQEILTLIRAQRALLDELSPAAAAHMEELVDLLQRISDARTLTDLHRGRLAVQRQMRQDIDTAHRLLRELAEGLASGAASSALATADRIVDYGRRALWTGIIGVGATFLVLLGVAVLLLRHVVRPVRTLSDLLQRLPDDPQPVTPPRALLEEFDRIGQAVTRFAGTLVALHAQAGALRTGEARLGTILHSAPFPIMIARRSDGVILFANAPTGELLALPPSVRTEALRLGLADFLDDPAEAMALPATLYRLNRATSIETRFRSADGRVFWGILTAVAMEYEGVGAMFLAVQDMSLRKDAENALRAAKEEAEAALTDLQRTQRSLVQAEKLASLGALVAGVAHEINTPVGIGVTASSFLAEEVRKFRSTMSEGNLRRRDLESFMDRVQEASAILLANLERAGTLVNSFKQVAVDQTSEARRSFELRGYLEDVLGSLAPHVKRTRHRVSLVCPDDIVMDGYPGALSQVVSNLVINALTHAFAPDQAGAVAVAVRADAEEGWILLEVADDGAGIPFDLRERVFEPFFTTRRGDGGSGLGLHIVHNIVVGTLGGAITLACPAEGGCRFTLRLPLQAPVPLPGPA</sequence>
<keyword evidence="6" id="KW-1133">Transmembrane helix</keyword>
<name>A0A2S2CWU2_9PROT</name>
<dbReference type="InterPro" id="IPR005467">
    <property type="entry name" value="His_kinase_dom"/>
</dbReference>
<evidence type="ECO:0000256" key="5">
    <source>
        <dbReference type="SAM" id="MobiDB-lite"/>
    </source>
</evidence>
<organism evidence="9 10">
    <name type="scientific">Azospirillum thermophilum</name>
    <dbReference type="NCBI Taxonomy" id="2202148"/>
    <lineage>
        <taxon>Bacteria</taxon>
        <taxon>Pseudomonadati</taxon>
        <taxon>Pseudomonadota</taxon>
        <taxon>Alphaproteobacteria</taxon>
        <taxon>Rhodospirillales</taxon>
        <taxon>Azospirillaceae</taxon>
        <taxon>Azospirillum</taxon>
    </lineage>
</organism>
<dbReference type="EMBL" id="CP029356">
    <property type="protein sequence ID" value="AWK88982.1"/>
    <property type="molecule type" value="Genomic_DNA"/>
</dbReference>
<dbReference type="GO" id="GO:0000155">
    <property type="term" value="F:phosphorelay sensor kinase activity"/>
    <property type="evidence" value="ECO:0007669"/>
    <property type="project" value="InterPro"/>
</dbReference>
<dbReference type="CDD" id="cd00075">
    <property type="entry name" value="HATPase"/>
    <property type="match status" value="1"/>
</dbReference>
<dbReference type="PROSITE" id="PS50109">
    <property type="entry name" value="HIS_KIN"/>
    <property type="match status" value="1"/>
</dbReference>
<accession>A0A2S2CWU2</accession>
<evidence type="ECO:0000256" key="6">
    <source>
        <dbReference type="SAM" id="Phobius"/>
    </source>
</evidence>
<keyword evidence="9" id="KW-0418">Kinase</keyword>
<dbReference type="SUPFAM" id="SSF55785">
    <property type="entry name" value="PYP-like sensor domain (PAS domain)"/>
    <property type="match status" value="1"/>
</dbReference>
<evidence type="ECO:0000256" key="2">
    <source>
        <dbReference type="ARBA" id="ARBA00012438"/>
    </source>
</evidence>
<reference evidence="10" key="1">
    <citation type="submission" date="2018-05" db="EMBL/GenBank/DDBJ databases">
        <title>Azospirillum thermophila sp. nov., a novel isolated from hot spring.</title>
        <authorList>
            <person name="Zhao Z."/>
        </authorList>
    </citation>
    <scope>NUCLEOTIDE SEQUENCE [LARGE SCALE GENOMIC DNA]</scope>
    <source>
        <strain evidence="10">CFH 70021</strain>
        <plasmid evidence="10">unnamed1</plasmid>
    </source>
</reference>
<feature type="domain" description="PAC" evidence="8">
    <location>
        <begin position="494"/>
        <end position="544"/>
    </location>
</feature>
<evidence type="ECO:0000256" key="1">
    <source>
        <dbReference type="ARBA" id="ARBA00000085"/>
    </source>
</evidence>